<keyword evidence="4 5" id="KW-0274">FAD</keyword>
<dbReference type="InterPro" id="IPR006091">
    <property type="entry name" value="Acyl-CoA_Oxase/DH_mid-dom"/>
</dbReference>
<dbReference type="Pfam" id="PF02771">
    <property type="entry name" value="Acyl-CoA_dh_N"/>
    <property type="match status" value="1"/>
</dbReference>
<dbReference type="Gene3D" id="2.40.110.10">
    <property type="entry name" value="Butyryl-CoA Dehydrogenase, subunit A, domain 2"/>
    <property type="match status" value="1"/>
</dbReference>
<protein>
    <submittedName>
        <fullName evidence="9">Putative acyl-CoA dehydrogenase</fullName>
    </submittedName>
</protein>
<comment type="cofactor">
    <cofactor evidence="1 5">
        <name>FAD</name>
        <dbReference type="ChEBI" id="CHEBI:57692"/>
    </cofactor>
</comment>
<evidence type="ECO:0000256" key="1">
    <source>
        <dbReference type="ARBA" id="ARBA00001974"/>
    </source>
</evidence>
<evidence type="ECO:0000256" key="4">
    <source>
        <dbReference type="ARBA" id="ARBA00022827"/>
    </source>
</evidence>
<evidence type="ECO:0000259" key="8">
    <source>
        <dbReference type="Pfam" id="PF02771"/>
    </source>
</evidence>
<dbReference type="Gene3D" id="1.20.140.10">
    <property type="entry name" value="Butyryl-CoA Dehydrogenase, subunit A, domain 3"/>
    <property type="match status" value="1"/>
</dbReference>
<evidence type="ECO:0000259" key="7">
    <source>
        <dbReference type="Pfam" id="PF02770"/>
    </source>
</evidence>
<dbReference type="InterPro" id="IPR046373">
    <property type="entry name" value="Acyl-CoA_Oxase/DH_mid-dom_sf"/>
</dbReference>
<keyword evidence="5" id="KW-0560">Oxidoreductase</keyword>
<dbReference type="InterPro" id="IPR036250">
    <property type="entry name" value="AcylCo_DH-like_C"/>
</dbReference>
<dbReference type="Proteomes" id="UP000010988">
    <property type="component" value="Unassembled WGS sequence"/>
</dbReference>
<evidence type="ECO:0000256" key="5">
    <source>
        <dbReference type="RuleBase" id="RU362125"/>
    </source>
</evidence>
<dbReference type="STRING" id="1220583.GOACH_10_01620"/>
<dbReference type="Pfam" id="PF02770">
    <property type="entry name" value="Acyl-CoA_dh_M"/>
    <property type="match status" value="1"/>
</dbReference>
<organism evidence="9 10">
    <name type="scientific">Gordonia aichiensis NBRC 108223</name>
    <dbReference type="NCBI Taxonomy" id="1220583"/>
    <lineage>
        <taxon>Bacteria</taxon>
        <taxon>Bacillati</taxon>
        <taxon>Actinomycetota</taxon>
        <taxon>Actinomycetes</taxon>
        <taxon>Mycobacteriales</taxon>
        <taxon>Gordoniaceae</taxon>
        <taxon>Gordonia</taxon>
    </lineage>
</organism>
<name>L7KKQ2_9ACTN</name>
<comment type="similarity">
    <text evidence="2 5">Belongs to the acyl-CoA dehydrogenase family.</text>
</comment>
<dbReference type="GO" id="GO:0050660">
    <property type="term" value="F:flavin adenine dinucleotide binding"/>
    <property type="evidence" value="ECO:0007669"/>
    <property type="project" value="InterPro"/>
</dbReference>
<dbReference type="SUPFAM" id="SSF47203">
    <property type="entry name" value="Acyl-CoA dehydrogenase C-terminal domain-like"/>
    <property type="match status" value="1"/>
</dbReference>
<dbReference type="OrthoDB" id="9769473at2"/>
<dbReference type="InterPro" id="IPR009075">
    <property type="entry name" value="AcylCo_DH/oxidase_C"/>
</dbReference>
<dbReference type="InterPro" id="IPR013786">
    <property type="entry name" value="AcylCoA_DH/ox_N"/>
</dbReference>
<evidence type="ECO:0000313" key="9">
    <source>
        <dbReference type="EMBL" id="GAC49194.1"/>
    </source>
</evidence>
<dbReference type="PANTHER" id="PTHR43884:SF37">
    <property type="entry name" value="ACYL-COA DEHYDROGENASE"/>
    <property type="match status" value="1"/>
</dbReference>
<reference evidence="9 10" key="1">
    <citation type="submission" date="2012-12" db="EMBL/GenBank/DDBJ databases">
        <title>Whole genome shotgun sequence of Gordonia aichiensis NBRC 108223.</title>
        <authorList>
            <person name="Isaki-Nakamura S."/>
            <person name="Hosoyama A."/>
            <person name="Tsuchikane K."/>
            <person name="Ando Y."/>
            <person name="Baba S."/>
            <person name="Ohji S."/>
            <person name="Hamada M."/>
            <person name="Tamura T."/>
            <person name="Yamazoe A."/>
            <person name="Yamazaki S."/>
            <person name="Fujita N."/>
        </authorList>
    </citation>
    <scope>NUCLEOTIDE SEQUENCE [LARGE SCALE GENOMIC DNA]</scope>
    <source>
        <strain evidence="9 10">NBRC 108223</strain>
    </source>
</reference>
<gene>
    <name evidence="9" type="ORF">GOACH_10_01620</name>
</gene>
<dbReference type="RefSeq" id="WP_005175100.1">
    <property type="nucleotide sequence ID" value="NZ_BANR01000010.1"/>
</dbReference>
<proteinExistence type="inferred from homology"/>
<dbReference type="eggNOG" id="COG1960">
    <property type="taxonomic scope" value="Bacteria"/>
</dbReference>
<dbReference type="SUPFAM" id="SSF56645">
    <property type="entry name" value="Acyl-CoA dehydrogenase NM domain-like"/>
    <property type="match status" value="1"/>
</dbReference>
<dbReference type="InterPro" id="IPR009100">
    <property type="entry name" value="AcylCoA_DH/oxidase_NM_dom_sf"/>
</dbReference>
<evidence type="ECO:0000256" key="3">
    <source>
        <dbReference type="ARBA" id="ARBA00022630"/>
    </source>
</evidence>
<feature type="domain" description="Acyl-CoA dehydrogenase/oxidase C-terminal" evidence="6">
    <location>
        <begin position="226"/>
        <end position="374"/>
    </location>
</feature>
<evidence type="ECO:0000256" key="2">
    <source>
        <dbReference type="ARBA" id="ARBA00009347"/>
    </source>
</evidence>
<dbReference type="Pfam" id="PF00441">
    <property type="entry name" value="Acyl-CoA_dh_1"/>
    <property type="match status" value="1"/>
</dbReference>
<dbReference type="PIRSF" id="PIRSF016578">
    <property type="entry name" value="HsaA"/>
    <property type="match status" value="1"/>
</dbReference>
<dbReference type="GO" id="GO:0003995">
    <property type="term" value="F:acyl-CoA dehydrogenase activity"/>
    <property type="evidence" value="ECO:0007669"/>
    <property type="project" value="TreeGrafter"/>
</dbReference>
<evidence type="ECO:0000313" key="10">
    <source>
        <dbReference type="Proteomes" id="UP000010988"/>
    </source>
</evidence>
<dbReference type="PANTHER" id="PTHR43884">
    <property type="entry name" value="ACYL-COA DEHYDROGENASE"/>
    <property type="match status" value="1"/>
</dbReference>
<dbReference type="EMBL" id="BANR01000010">
    <property type="protein sequence ID" value="GAC49194.1"/>
    <property type="molecule type" value="Genomic_DNA"/>
</dbReference>
<evidence type="ECO:0000259" key="6">
    <source>
        <dbReference type="Pfam" id="PF00441"/>
    </source>
</evidence>
<feature type="domain" description="Acyl-CoA dehydrogenase/oxidase N-terminal" evidence="8">
    <location>
        <begin position="6"/>
        <end position="116"/>
    </location>
</feature>
<keyword evidence="3 5" id="KW-0285">Flavoprotein</keyword>
<dbReference type="InterPro" id="IPR037069">
    <property type="entry name" value="AcylCoA_DH/ox_N_sf"/>
</dbReference>
<keyword evidence="10" id="KW-1185">Reference proteome</keyword>
<dbReference type="AlphaFoldDB" id="L7KKQ2"/>
<sequence>MDFALTDEQEMFRQEIRRFAERQLAPHYQSDDLTGRMTPSIFTDMAGVGLFGLRVPERFGGAEADAVTVGVAAEEVARSNINAGYALLSTALVCDIFLTAGSEEQLAQWLPPIATGSVIPTLALTEPGHGSDAAHIELQAKATDDGWEITGEKTSISLTEDADHAVIFARTGGPGARGVSAFYVPLNHPAVSRTRLDDVANRAAGRCSLYFDQLPVTADQMVGGEGSGFVSVMQGFEYSRAIIGLLSLGTAAAALDDAIEYAKERQTFGAPISTRQGVAFPLVEHLTYVAGARHLCYEALWRKDQGLDHTALAGMVKWWAPKAAVEAIHQALLTYGHAAWSADNPQAQRLRDAMGFEIADGTAQIAKLVVARSVFGRQYAP</sequence>
<feature type="domain" description="Acyl-CoA oxidase/dehydrogenase middle" evidence="7">
    <location>
        <begin position="122"/>
        <end position="213"/>
    </location>
</feature>
<comment type="caution">
    <text evidence="9">The sequence shown here is derived from an EMBL/GenBank/DDBJ whole genome shotgun (WGS) entry which is preliminary data.</text>
</comment>
<accession>L7KKQ2</accession>
<dbReference type="Gene3D" id="1.10.540.10">
    <property type="entry name" value="Acyl-CoA dehydrogenase/oxidase, N-terminal domain"/>
    <property type="match status" value="1"/>
</dbReference>